<sequence>MRLPAFFKSEIDNTGDLGEDDRRLLFAAFFVFAFASFLVAHLFTRNILFKILGEDPIVQVKERAEREKIYEVLLEQEFVDKRIKDEYKALSNVESAGSGGITKEKGFHTLSPFREFVMGNIFRNPSKATPQNSQKKTEEEKVYEVAILKQDPVEFTNPNEQTPEQTPATGRMTKIPFNYRFQQDMLFRWDGSSSMSVPTKKLVGYEYFKRMLRQIEQSFSPPGGGNFGYRDGAGTVIREAIEPGEAKVQFLLNDAGQVIDTKLISSQGQSLVDQSCVDALRGQNFGKVPEDVKAQGMIYGITFIFPRIYRR</sequence>
<dbReference type="Proteomes" id="UP000232196">
    <property type="component" value="Unassembled WGS sequence"/>
</dbReference>
<comment type="caution">
    <text evidence="2">The sequence shown here is derived from an EMBL/GenBank/DDBJ whole genome shotgun (WGS) entry which is preliminary data.</text>
</comment>
<dbReference type="SUPFAM" id="SSF74653">
    <property type="entry name" value="TolA/TonB C-terminal domain"/>
    <property type="match status" value="1"/>
</dbReference>
<accession>A0A2M9XCM0</accession>
<dbReference type="Gene3D" id="3.30.1150.10">
    <property type="match status" value="1"/>
</dbReference>
<gene>
    <name evidence="2" type="ORF">CH357_10955</name>
</gene>
<keyword evidence="3" id="KW-1185">Reference proteome</keyword>
<keyword evidence="1" id="KW-1133">Transmembrane helix</keyword>
<keyword evidence="1" id="KW-0472">Membrane</keyword>
<feature type="transmembrane region" description="Helical" evidence="1">
    <location>
        <begin position="24"/>
        <end position="43"/>
    </location>
</feature>
<organism evidence="2 3">
    <name type="scientific">Leptospira hartskeerlii</name>
    <dbReference type="NCBI Taxonomy" id="2023177"/>
    <lineage>
        <taxon>Bacteria</taxon>
        <taxon>Pseudomonadati</taxon>
        <taxon>Spirochaetota</taxon>
        <taxon>Spirochaetia</taxon>
        <taxon>Leptospirales</taxon>
        <taxon>Leptospiraceae</taxon>
        <taxon>Leptospira</taxon>
    </lineage>
</organism>
<dbReference type="AlphaFoldDB" id="A0A2M9XCM0"/>
<evidence type="ECO:0000313" key="2">
    <source>
        <dbReference type="EMBL" id="PJZ25430.1"/>
    </source>
</evidence>
<proteinExistence type="predicted"/>
<evidence type="ECO:0000313" key="3">
    <source>
        <dbReference type="Proteomes" id="UP000232196"/>
    </source>
</evidence>
<evidence type="ECO:0000256" key="1">
    <source>
        <dbReference type="SAM" id="Phobius"/>
    </source>
</evidence>
<reference evidence="2 3" key="1">
    <citation type="submission" date="2017-07" db="EMBL/GenBank/DDBJ databases">
        <title>Leptospira spp. isolated from tropical soils.</title>
        <authorList>
            <person name="Thibeaux R."/>
            <person name="Iraola G."/>
            <person name="Ferres I."/>
            <person name="Bierque E."/>
            <person name="Girault D."/>
            <person name="Soupe-Gilbert M.-E."/>
            <person name="Picardeau M."/>
            <person name="Goarant C."/>
        </authorList>
    </citation>
    <scope>NUCLEOTIDE SEQUENCE [LARGE SCALE GENOMIC DNA]</scope>
    <source>
        <strain evidence="2 3">MCA1-C-A1</strain>
    </source>
</reference>
<protein>
    <submittedName>
        <fullName evidence="2">TonB-dependent receptor</fullName>
    </submittedName>
</protein>
<dbReference type="EMBL" id="NPDN01000005">
    <property type="protein sequence ID" value="PJZ25430.1"/>
    <property type="molecule type" value="Genomic_DNA"/>
</dbReference>
<dbReference type="OrthoDB" id="338667at2"/>
<dbReference type="RefSeq" id="WP_100706776.1">
    <property type="nucleotide sequence ID" value="NZ_NPDL01000008.1"/>
</dbReference>
<keyword evidence="2" id="KW-0675">Receptor</keyword>
<name>A0A2M9XCM0_9LEPT</name>
<keyword evidence="1" id="KW-0812">Transmembrane</keyword>